<dbReference type="Pfam" id="PF01636">
    <property type="entry name" value="APH"/>
    <property type="match status" value="1"/>
</dbReference>
<dbReference type="SUPFAM" id="SSF56112">
    <property type="entry name" value="Protein kinase-like (PK-like)"/>
    <property type="match status" value="1"/>
</dbReference>
<dbReference type="EMBL" id="JANKHO010000096">
    <property type="protein sequence ID" value="KAJ3515447.1"/>
    <property type="molecule type" value="Genomic_DNA"/>
</dbReference>
<proteinExistence type="predicted"/>
<dbReference type="InterPro" id="IPR002575">
    <property type="entry name" value="Aminoglycoside_PTrfase"/>
</dbReference>
<sequence>MENGYQRLNASALRALAKAFEADPAGDLEDTLRDLCMSYPRLRDRVDKRRVKLAAGNKNKQDDCSVYVQPPISPPRLFFPPDLLSSMSSGITTTHIISSLAPQVLAALGISHHDYGGSEIAQVLFRVFSNEEPLALSGQRAIVALSEEVVVKVVRNSSSDELTLLHFLQEHVPTVAAPRPMGYMLVGTISCTFMSRLHGETLKDRWPMMPTREKCAVRLLLNRMLSDLRKVHLPSGSPMGSLSSKQVCKDCRRDLRVSSDPIHTEEEFNDFLTHSRTSRASLGYRKWVQSMMRRDHRILLTHGDLHPGNVIINTNGAELTLGIIDWEMGGFYPEYWEVLKAMNTRSIDDVSDWWEWLPECIMGYNYEILVDRLVESTLL</sequence>
<comment type="caution">
    <text evidence="2">The sequence shown here is derived from an EMBL/GenBank/DDBJ whole genome shotgun (WGS) entry which is preliminary data.</text>
</comment>
<accession>A0A9W8TCV3</accession>
<dbReference type="PANTHER" id="PTHR21310">
    <property type="entry name" value="AMINOGLYCOSIDE PHOSPHOTRANSFERASE-RELATED-RELATED"/>
    <property type="match status" value="1"/>
</dbReference>
<organism evidence="2 3">
    <name type="scientific">Agrocybe chaxingu</name>
    <dbReference type="NCBI Taxonomy" id="84603"/>
    <lineage>
        <taxon>Eukaryota</taxon>
        <taxon>Fungi</taxon>
        <taxon>Dikarya</taxon>
        <taxon>Basidiomycota</taxon>
        <taxon>Agaricomycotina</taxon>
        <taxon>Agaricomycetes</taxon>
        <taxon>Agaricomycetidae</taxon>
        <taxon>Agaricales</taxon>
        <taxon>Agaricineae</taxon>
        <taxon>Strophariaceae</taxon>
        <taxon>Agrocybe</taxon>
    </lineage>
</organism>
<dbReference type="InterPro" id="IPR051678">
    <property type="entry name" value="AGP_Transferase"/>
</dbReference>
<dbReference type="Gene3D" id="3.90.1200.10">
    <property type="match status" value="1"/>
</dbReference>
<evidence type="ECO:0000313" key="2">
    <source>
        <dbReference type="EMBL" id="KAJ3515447.1"/>
    </source>
</evidence>
<name>A0A9W8TCV3_9AGAR</name>
<protein>
    <recommendedName>
        <fullName evidence="1">Aminoglycoside phosphotransferase domain-containing protein</fullName>
    </recommendedName>
</protein>
<evidence type="ECO:0000313" key="3">
    <source>
        <dbReference type="Proteomes" id="UP001148786"/>
    </source>
</evidence>
<dbReference type="Proteomes" id="UP001148786">
    <property type="component" value="Unassembled WGS sequence"/>
</dbReference>
<dbReference type="OrthoDB" id="2906425at2759"/>
<evidence type="ECO:0000259" key="1">
    <source>
        <dbReference type="Pfam" id="PF01636"/>
    </source>
</evidence>
<dbReference type="AlphaFoldDB" id="A0A9W8TCV3"/>
<gene>
    <name evidence="2" type="ORF">NLJ89_g1755</name>
</gene>
<reference evidence="2" key="1">
    <citation type="submission" date="2022-07" db="EMBL/GenBank/DDBJ databases">
        <title>Genome Sequence of Agrocybe chaxingu.</title>
        <authorList>
            <person name="Buettner E."/>
        </authorList>
    </citation>
    <scope>NUCLEOTIDE SEQUENCE</scope>
    <source>
        <strain evidence="2">MP-N11</strain>
    </source>
</reference>
<dbReference type="InterPro" id="IPR011009">
    <property type="entry name" value="Kinase-like_dom_sf"/>
</dbReference>
<keyword evidence="3" id="KW-1185">Reference proteome</keyword>
<dbReference type="PANTHER" id="PTHR21310:SF15">
    <property type="entry name" value="AMINOGLYCOSIDE PHOSPHOTRANSFERASE DOMAIN-CONTAINING PROTEIN"/>
    <property type="match status" value="1"/>
</dbReference>
<feature type="domain" description="Aminoglycoside phosphotransferase" evidence="1">
    <location>
        <begin position="150"/>
        <end position="344"/>
    </location>
</feature>